<comment type="caution">
    <text evidence="2">The sequence shown here is derived from an EMBL/GenBank/DDBJ whole genome shotgun (WGS) entry which is preliminary data.</text>
</comment>
<feature type="transmembrane region" description="Helical" evidence="1">
    <location>
        <begin position="123"/>
        <end position="140"/>
    </location>
</feature>
<evidence type="ECO:0000313" key="3">
    <source>
        <dbReference type="Proteomes" id="UP000612585"/>
    </source>
</evidence>
<keyword evidence="1" id="KW-1133">Transmembrane helix</keyword>
<keyword evidence="3" id="KW-1185">Reference proteome</keyword>
<feature type="transmembrane region" description="Helical" evidence="1">
    <location>
        <begin position="51"/>
        <end position="72"/>
    </location>
</feature>
<dbReference type="Proteomes" id="UP000612585">
    <property type="component" value="Unassembled WGS sequence"/>
</dbReference>
<feature type="transmembrane region" description="Helical" evidence="1">
    <location>
        <begin position="78"/>
        <end position="103"/>
    </location>
</feature>
<keyword evidence="1" id="KW-0812">Transmembrane</keyword>
<dbReference type="EMBL" id="BOPG01000017">
    <property type="protein sequence ID" value="GIJ55386.1"/>
    <property type="molecule type" value="Genomic_DNA"/>
</dbReference>
<proteinExistence type="predicted"/>
<dbReference type="RefSeq" id="WP_203992109.1">
    <property type="nucleotide sequence ID" value="NZ_BOPG01000017.1"/>
</dbReference>
<protein>
    <recommendedName>
        <fullName evidence="4">DUF1772 domain-containing protein</fullName>
    </recommendedName>
</protein>
<organism evidence="2 3">
    <name type="scientific">Virgisporangium aurantiacum</name>
    <dbReference type="NCBI Taxonomy" id="175570"/>
    <lineage>
        <taxon>Bacteria</taxon>
        <taxon>Bacillati</taxon>
        <taxon>Actinomycetota</taxon>
        <taxon>Actinomycetes</taxon>
        <taxon>Micromonosporales</taxon>
        <taxon>Micromonosporaceae</taxon>
        <taxon>Virgisporangium</taxon>
    </lineage>
</organism>
<gene>
    <name evidence="2" type="ORF">Vau01_029020</name>
</gene>
<evidence type="ECO:0000313" key="2">
    <source>
        <dbReference type="EMBL" id="GIJ55386.1"/>
    </source>
</evidence>
<feature type="transmembrane region" description="Helical" evidence="1">
    <location>
        <begin position="6"/>
        <end position="30"/>
    </location>
</feature>
<accession>A0A8J3Z524</accession>
<evidence type="ECO:0000256" key="1">
    <source>
        <dbReference type="SAM" id="Phobius"/>
    </source>
</evidence>
<evidence type="ECO:0008006" key="4">
    <source>
        <dbReference type="Google" id="ProtNLM"/>
    </source>
</evidence>
<name>A0A8J3Z524_9ACTN</name>
<reference evidence="2" key="1">
    <citation type="submission" date="2021-01" db="EMBL/GenBank/DDBJ databases">
        <title>Whole genome shotgun sequence of Virgisporangium aurantiacum NBRC 16421.</title>
        <authorList>
            <person name="Komaki H."/>
            <person name="Tamura T."/>
        </authorList>
    </citation>
    <scope>NUCLEOTIDE SEQUENCE</scope>
    <source>
        <strain evidence="2">NBRC 16421</strain>
    </source>
</reference>
<keyword evidence="1" id="KW-0472">Membrane</keyword>
<dbReference type="AlphaFoldDB" id="A0A8J3Z524"/>
<sequence>MTAYLLTLTVLAVYVAGVSLMTSQVTYPLYAAVPAGSFVEYHRRYNRRIPLVIIAPGFAYFLACATLPLVGADHLPRWAAGLVALGGLTALIATVTAAIPSHVRLQRDGFQPGTYRTLRRADLIRTAACLLSAAVLVAYLPEIAG</sequence>